<dbReference type="NCBIfam" id="NF041492">
    <property type="entry name" value="MobF"/>
    <property type="match status" value="1"/>
</dbReference>
<dbReference type="GO" id="GO:0009338">
    <property type="term" value="C:exodeoxyribonuclease V complex"/>
    <property type="evidence" value="ECO:0007669"/>
    <property type="project" value="TreeGrafter"/>
</dbReference>
<keyword evidence="1" id="KW-0547">Nucleotide-binding</keyword>
<dbReference type="SUPFAM" id="SSF55464">
    <property type="entry name" value="Origin of replication-binding domain, RBD-like"/>
    <property type="match status" value="1"/>
</dbReference>
<dbReference type="PANTHER" id="PTHR43788">
    <property type="entry name" value="DNA2/NAM7 HELICASE FAMILY MEMBER"/>
    <property type="match status" value="1"/>
</dbReference>
<dbReference type="CDD" id="cd17933">
    <property type="entry name" value="DEXSc_RecD-like"/>
    <property type="match status" value="1"/>
</dbReference>
<reference evidence="5 6" key="2">
    <citation type="journal article" date="2012" name="Stand. Genomic Sci.">
        <title>Complete genome sequence of the moderately thermophilic mineral-sulfide-oxidizing firmicute Sulfobacillus acidophilus type strain (NAL(T)).</title>
        <authorList>
            <person name="Anderson I."/>
            <person name="Chertkov O."/>
            <person name="Chen A."/>
            <person name="Saunders E."/>
            <person name="Lapidus A."/>
            <person name="Nolan M."/>
            <person name="Lucas S."/>
            <person name="Hammon N."/>
            <person name="Deshpande S."/>
            <person name="Cheng J.F."/>
            <person name="Han C."/>
            <person name="Tapia R."/>
            <person name="Goodwin L.A."/>
            <person name="Pitluck S."/>
            <person name="Liolios K."/>
            <person name="Pagani I."/>
            <person name="Ivanova N."/>
            <person name="Mikhailova N."/>
            <person name="Pati A."/>
            <person name="Palaniappan K."/>
            <person name="Land M."/>
            <person name="Pan C."/>
            <person name="Rohde M."/>
            <person name="Pukall R."/>
            <person name="Goker M."/>
            <person name="Detter J.C."/>
            <person name="Woyke T."/>
            <person name="Bristow J."/>
            <person name="Eisen J.A."/>
            <person name="Markowitz V."/>
            <person name="Hugenholtz P."/>
            <person name="Kyrpides N.C."/>
            <person name="Klenk H.P."/>
            <person name="Mavromatis K."/>
        </authorList>
    </citation>
    <scope>NUCLEOTIDE SEQUENCE [LARGE SCALE GENOMIC DNA]</scope>
    <source>
        <strain evidence="6">ATCC 700253 / DSM 10332 / NAL</strain>
    </source>
</reference>
<dbReference type="HOGENOM" id="CLU_001748_1_0_9"/>
<keyword evidence="6" id="KW-1185">Reference proteome</keyword>
<dbReference type="NCBIfam" id="TIGR02686">
    <property type="entry name" value="relax_trwC"/>
    <property type="match status" value="1"/>
</dbReference>
<dbReference type="GO" id="GO:0017116">
    <property type="term" value="F:single-stranded DNA helicase activity"/>
    <property type="evidence" value="ECO:0007669"/>
    <property type="project" value="TreeGrafter"/>
</dbReference>
<dbReference type="AlphaFoldDB" id="G8TY45"/>
<evidence type="ECO:0000256" key="2">
    <source>
        <dbReference type="ARBA" id="ARBA00022840"/>
    </source>
</evidence>
<evidence type="ECO:0000256" key="3">
    <source>
        <dbReference type="SAM" id="MobiDB-lite"/>
    </source>
</evidence>
<feature type="compositionally biased region" description="Basic and acidic residues" evidence="3">
    <location>
        <begin position="522"/>
        <end position="538"/>
    </location>
</feature>
<reference evidence="6" key="1">
    <citation type="submission" date="2011-12" db="EMBL/GenBank/DDBJ databases">
        <title>The complete genome of chromosome of Sulfobacillus acidophilus DSM 10332.</title>
        <authorList>
            <person name="Lucas S."/>
            <person name="Han J."/>
            <person name="Lapidus A."/>
            <person name="Bruce D."/>
            <person name="Goodwin L."/>
            <person name="Pitluck S."/>
            <person name="Peters L."/>
            <person name="Kyrpides N."/>
            <person name="Mavromatis K."/>
            <person name="Ivanova N."/>
            <person name="Mikhailova N."/>
            <person name="Chertkov O."/>
            <person name="Saunders E."/>
            <person name="Detter J.C."/>
            <person name="Tapia R."/>
            <person name="Han C."/>
            <person name="Land M."/>
            <person name="Hauser L."/>
            <person name="Markowitz V."/>
            <person name="Cheng J.-F."/>
            <person name="Hugenholtz P."/>
            <person name="Woyke T."/>
            <person name="Wu D."/>
            <person name="Pukall R."/>
            <person name="Gehrich-Schroeter G."/>
            <person name="Schneider S."/>
            <person name="Klenk H.-P."/>
            <person name="Eisen J.A."/>
        </authorList>
    </citation>
    <scope>NUCLEOTIDE SEQUENCE [LARGE SCALE GENOMIC DNA]</scope>
    <source>
        <strain evidence="6">ATCC 700253 / DSM 10332 / NAL</strain>
    </source>
</reference>
<proteinExistence type="predicted"/>
<dbReference type="Gene3D" id="3.40.50.300">
    <property type="entry name" value="P-loop containing nucleotide triphosphate hydrolases"/>
    <property type="match status" value="2"/>
</dbReference>
<dbReference type="SMR" id="G8TY45"/>
<dbReference type="STRING" id="679936.Sulac_0384"/>
<dbReference type="GO" id="GO:0006310">
    <property type="term" value="P:DNA recombination"/>
    <property type="evidence" value="ECO:0007669"/>
    <property type="project" value="TreeGrafter"/>
</dbReference>
<dbReference type="InterPro" id="IPR014862">
    <property type="entry name" value="TrwC"/>
</dbReference>
<protein>
    <submittedName>
        <fullName evidence="5">Conjugative relaxase domain protein</fullName>
    </submittedName>
</protein>
<dbReference type="KEGG" id="sap:Sulac_0384"/>
<dbReference type="InterPro" id="IPR027417">
    <property type="entry name" value="P-loop_NTPase"/>
</dbReference>
<evidence type="ECO:0000313" key="6">
    <source>
        <dbReference type="Proteomes" id="UP000005439"/>
    </source>
</evidence>
<feature type="domain" description="TrwC relaxase" evidence="4">
    <location>
        <begin position="10"/>
        <end position="293"/>
    </location>
</feature>
<dbReference type="EMBL" id="CP003179">
    <property type="protein sequence ID" value="AEW03952.1"/>
    <property type="molecule type" value="Genomic_DNA"/>
</dbReference>
<name>G8TY45_SULAD</name>
<dbReference type="CDD" id="cd18809">
    <property type="entry name" value="SF1_C_RecD"/>
    <property type="match status" value="1"/>
</dbReference>
<dbReference type="PANTHER" id="PTHR43788:SF6">
    <property type="entry name" value="DNA HELICASE B"/>
    <property type="match status" value="1"/>
</dbReference>
<sequence length="897" mass="98302">MMTISPITNAGSASKYFEGVSATDREIDPSTGAVRYFAESGEPPGRWRGHAASLGRPGGDIVKAGELERLLNGQHPESGESLVQTQAGKSHRPGWDLTFSSPKSVSAVWAAADPELRAAIERAHEAAVQAAFDYLQANAAYTRRGKGGTELERVQLIGIEYQHSTSRAQDPHLHSHLLIANVAQRSDGTWGTLESRPMFQHRMAAGSLYQSELAARLRDMGFEIVKGRGGTFEIDGVPGDLKKLWSGRHEQMEANGATGQSREAERAFLEGRPEKGKIHRPSLFAKWGAEAAAHGLDPVKIRTELMRGRIQSAEPLEWAQIRERLTADRSTFRREDVIRQVATASYGQYSAQQLQALVDAALTQSESGFVRLGSDDRGEFYTTVEHLEREKRMLSAMGRLAASTTHAADVRAVERAISKDRGGWKLSDEQAQAVRALAGGSRIATTRGAAGTGKTTSMIALKEAYESSGYKLLGATISNQAAQVLEKESGITSMSVAKLLYELASAEEKSETMARMQWAEQEEAKARQAADRGEEYEPKPFPGMGVADAVFERVFPAKAKKDAITLDERTIVIVDEAGMVDTPQLAQLIEHVERSGAKIVLIGDERQIQAVGAGGGFQAARQITRQVGGDAELTEVRRQKVAWQREAAEQISLGQAREALQMYEREGRLHTADGPEEAARELVQDWIRDRLQDKAASQLIIASSHAQGAVLNHLAQETLRSHGMLGPLVAEGLSTARQGKHDLYVGDEIRFIKNAKKQGWINGDRGTVIGMGPAGQIRVRLEESGQVVEFDPRQYRHWQLAYASTAHKSQGSTVDRAYYLLSSGDHRELGYVAASRHKQDLRLYVDQSVYEAKSDRDQLIQEIARSLAKSDRKEIALSLAAKAGSDRVQDHDTGHSR</sequence>
<evidence type="ECO:0000313" key="5">
    <source>
        <dbReference type="EMBL" id="AEW03952.1"/>
    </source>
</evidence>
<dbReference type="SUPFAM" id="SSF52540">
    <property type="entry name" value="P-loop containing nucleoside triphosphate hydrolases"/>
    <property type="match status" value="2"/>
</dbReference>
<organism evidence="5 6">
    <name type="scientific">Sulfobacillus acidophilus (strain ATCC 700253 / DSM 10332 / NAL)</name>
    <dbReference type="NCBI Taxonomy" id="679936"/>
    <lineage>
        <taxon>Bacteria</taxon>
        <taxon>Bacillati</taxon>
        <taxon>Bacillota</taxon>
        <taxon>Clostridia</taxon>
        <taxon>Eubacteriales</taxon>
        <taxon>Clostridiales Family XVII. Incertae Sedis</taxon>
        <taxon>Sulfobacillus</taxon>
    </lineage>
</organism>
<dbReference type="Pfam" id="PF13604">
    <property type="entry name" value="AAA_30"/>
    <property type="match status" value="1"/>
</dbReference>
<feature type="region of interest" description="Disordered" evidence="3">
    <location>
        <begin position="39"/>
        <end position="59"/>
    </location>
</feature>
<gene>
    <name evidence="5" type="ordered locus">Sulac_0384</name>
</gene>
<dbReference type="InterPro" id="IPR050534">
    <property type="entry name" value="Coronavir_polyprotein_1ab"/>
</dbReference>
<dbReference type="Proteomes" id="UP000005439">
    <property type="component" value="Chromosome"/>
</dbReference>
<feature type="region of interest" description="Disordered" evidence="3">
    <location>
        <begin position="520"/>
        <end position="541"/>
    </location>
</feature>
<keyword evidence="2" id="KW-0067">ATP-binding</keyword>
<evidence type="ECO:0000256" key="1">
    <source>
        <dbReference type="ARBA" id="ARBA00022741"/>
    </source>
</evidence>
<accession>G8TY45</accession>
<dbReference type="Pfam" id="PF08751">
    <property type="entry name" value="TrwC"/>
    <property type="match status" value="1"/>
</dbReference>
<dbReference type="PATRIC" id="fig|679936.5.peg.387"/>
<dbReference type="GO" id="GO:0005524">
    <property type="term" value="F:ATP binding"/>
    <property type="evidence" value="ECO:0007669"/>
    <property type="project" value="UniProtKB-KW"/>
</dbReference>
<dbReference type="InterPro" id="IPR014059">
    <property type="entry name" value="TraI/TrwC_relax"/>
</dbReference>
<evidence type="ECO:0000259" key="4">
    <source>
        <dbReference type="Pfam" id="PF08751"/>
    </source>
</evidence>